<proteinExistence type="predicted"/>
<evidence type="ECO:0008006" key="4">
    <source>
        <dbReference type="Google" id="ProtNLM"/>
    </source>
</evidence>
<organism evidence="2 3">
    <name type="scientific">Lasallia pustulata</name>
    <dbReference type="NCBI Taxonomy" id="136370"/>
    <lineage>
        <taxon>Eukaryota</taxon>
        <taxon>Fungi</taxon>
        <taxon>Dikarya</taxon>
        <taxon>Ascomycota</taxon>
        <taxon>Pezizomycotina</taxon>
        <taxon>Lecanoromycetes</taxon>
        <taxon>OSLEUM clade</taxon>
        <taxon>Umbilicariomycetidae</taxon>
        <taxon>Umbilicariales</taxon>
        <taxon>Umbilicariaceae</taxon>
        <taxon>Lasallia</taxon>
    </lineage>
</organism>
<feature type="compositionally biased region" description="Basic and acidic residues" evidence="1">
    <location>
        <begin position="166"/>
        <end position="176"/>
    </location>
</feature>
<name>A0A5M8PEG5_9LECA</name>
<dbReference type="PANTHER" id="PTHR40460">
    <property type="entry name" value="CHROMOSOME 1, WHOLE GENOME SHOTGUN SEQUENCE"/>
    <property type="match status" value="1"/>
</dbReference>
<gene>
    <name evidence="2" type="ORF">FRX48_08453</name>
</gene>
<feature type="compositionally biased region" description="Basic and acidic residues" evidence="1">
    <location>
        <begin position="145"/>
        <end position="159"/>
    </location>
</feature>
<dbReference type="PANTHER" id="PTHR40460:SF1">
    <property type="entry name" value="CSBD-LIKE DOMAIN-CONTAINING PROTEIN"/>
    <property type="match status" value="1"/>
</dbReference>
<dbReference type="Proteomes" id="UP000324767">
    <property type="component" value="Unassembled WGS sequence"/>
</dbReference>
<protein>
    <recommendedName>
        <fullName evidence="4">CsbD-like domain-containing protein</fullName>
    </recommendedName>
</protein>
<feature type="compositionally biased region" description="Basic and acidic residues" evidence="1">
    <location>
        <begin position="31"/>
        <end position="51"/>
    </location>
</feature>
<comment type="caution">
    <text evidence="2">The sequence shown here is derived from an EMBL/GenBank/DDBJ whole genome shotgun (WGS) entry which is preliminary data.</text>
</comment>
<evidence type="ECO:0000313" key="3">
    <source>
        <dbReference type="Proteomes" id="UP000324767"/>
    </source>
</evidence>
<dbReference type="AlphaFoldDB" id="A0A5M8PEG5"/>
<sequence length="176" mass="18087">MSGNNSSSLQGYIDAAAGSIQSAIGSLTGSDADKAKGEQTRTEGHAEKDLSHSVGKVGPFAVSGSGGVSQDHPDRTEGSWNQTIGSAKESLGGLLGAQGLKQEGIQQNREGKGQEAHGQLSDLGGGLTDRAKGAAGSAFAGLTGNKEDQEKYQQKHDTGKTQQRSAEADIQKQSDY</sequence>
<evidence type="ECO:0000313" key="2">
    <source>
        <dbReference type="EMBL" id="KAA6407615.1"/>
    </source>
</evidence>
<reference evidence="2 3" key="1">
    <citation type="submission" date="2019-09" db="EMBL/GenBank/DDBJ databases">
        <title>The hologenome of the rock-dwelling lichen Lasallia pustulata.</title>
        <authorList>
            <person name="Greshake Tzovaras B."/>
            <person name="Segers F."/>
            <person name="Bicker A."/>
            <person name="Dal Grande F."/>
            <person name="Otte J."/>
            <person name="Hankeln T."/>
            <person name="Schmitt I."/>
            <person name="Ebersberger I."/>
        </authorList>
    </citation>
    <scope>NUCLEOTIDE SEQUENCE [LARGE SCALE GENOMIC DNA]</scope>
    <source>
        <strain evidence="2">A1-1</strain>
    </source>
</reference>
<dbReference type="EMBL" id="VXIT01000016">
    <property type="protein sequence ID" value="KAA6407615.1"/>
    <property type="molecule type" value="Genomic_DNA"/>
</dbReference>
<dbReference type="InterPro" id="IPR036629">
    <property type="entry name" value="YjbJ_sf"/>
</dbReference>
<feature type="region of interest" description="Disordered" evidence="1">
    <location>
        <begin position="26"/>
        <end position="176"/>
    </location>
</feature>
<dbReference type="SUPFAM" id="SSF69047">
    <property type="entry name" value="Hypothetical protein YjbJ"/>
    <property type="match status" value="2"/>
</dbReference>
<accession>A0A5M8PEG5</accession>
<dbReference type="OrthoDB" id="5309565at2759"/>
<evidence type="ECO:0000256" key="1">
    <source>
        <dbReference type="SAM" id="MobiDB-lite"/>
    </source>
</evidence>